<protein>
    <recommendedName>
        <fullName evidence="3">Nascent polypeptide-associated complex subunit beta</fullName>
    </recommendedName>
</protein>
<evidence type="ECO:0000313" key="2">
    <source>
        <dbReference type="Proteomes" id="UP000324800"/>
    </source>
</evidence>
<sequence length="92" mass="10272">MGKGGKGQQPASNPKLDQLRAMADAVRTGGKGSVRRKMKAVHKISQDDEKLVEQFLTNNNIRLIPNIDQVEMVRSDNNAMIFTSPKGFYVRK</sequence>
<dbReference type="InterPro" id="IPR039370">
    <property type="entry name" value="BTF3"/>
</dbReference>
<evidence type="ECO:0000313" key="1">
    <source>
        <dbReference type="EMBL" id="KAA6326212.1"/>
    </source>
</evidence>
<dbReference type="Proteomes" id="UP000324800">
    <property type="component" value="Unassembled WGS sequence"/>
</dbReference>
<name>A0A5J4QXA5_9EUKA</name>
<dbReference type="PANTHER" id="PTHR10351">
    <property type="entry name" value="TRANSCRIPTION FACTOR BTF3 FAMILY MEMBER"/>
    <property type="match status" value="1"/>
</dbReference>
<evidence type="ECO:0008006" key="3">
    <source>
        <dbReference type="Google" id="ProtNLM"/>
    </source>
</evidence>
<dbReference type="AlphaFoldDB" id="A0A5J4QXA5"/>
<feature type="non-terminal residue" evidence="1">
    <location>
        <position position="92"/>
    </location>
</feature>
<comment type="caution">
    <text evidence="1">The sequence shown here is derived from an EMBL/GenBank/DDBJ whole genome shotgun (WGS) entry which is preliminary data.</text>
</comment>
<accession>A0A5J4QXA5</accession>
<reference evidence="1 2" key="1">
    <citation type="submission" date="2019-03" db="EMBL/GenBank/DDBJ databases">
        <title>Single cell metagenomics reveals metabolic interactions within the superorganism composed of flagellate Streblomastix strix and complex community of Bacteroidetes bacteria on its surface.</title>
        <authorList>
            <person name="Treitli S.C."/>
            <person name="Kolisko M."/>
            <person name="Husnik F."/>
            <person name="Keeling P."/>
            <person name="Hampl V."/>
        </authorList>
    </citation>
    <scope>NUCLEOTIDE SEQUENCE [LARGE SCALE GENOMIC DNA]</scope>
    <source>
        <strain evidence="1">ST1C</strain>
    </source>
</reference>
<organism evidence="1 2">
    <name type="scientific">Streblomastix strix</name>
    <dbReference type="NCBI Taxonomy" id="222440"/>
    <lineage>
        <taxon>Eukaryota</taxon>
        <taxon>Metamonada</taxon>
        <taxon>Preaxostyla</taxon>
        <taxon>Oxymonadida</taxon>
        <taxon>Streblomastigidae</taxon>
        <taxon>Streblomastix</taxon>
    </lineage>
</organism>
<proteinExistence type="predicted"/>
<dbReference type="EMBL" id="SNRW01043914">
    <property type="protein sequence ID" value="KAA6326212.1"/>
    <property type="molecule type" value="Genomic_DNA"/>
</dbReference>
<dbReference type="OrthoDB" id="8033832at2759"/>
<gene>
    <name evidence="1" type="ORF">EZS28_053981</name>
</gene>